<gene>
    <name evidence="2" type="ORF">GRI36_00550</name>
</gene>
<protein>
    <recommendedName>
        <fullName evidence="4">Nitrogen fixation protein FixH</fullName>
    </recommendedName>
</protein>
<comment type="caution">
    <text evidence="2">The sequence shown here is derived from an EMBL/GenBank/DDBJ whole genome shotgun (WGS) entry which is preliminary data.</text>
</comment>
<keyword evidence="1" id="KW-0812">Transmembrane</keyword>
<name>A0A6I4SI79_9SPHN</name>
<dbReference type="Pfam" id="PF05751">
    <property type="entry name" value="FixH"/>
    <property type="match status" value="1"/>
</dbReference>
<organism evidence="2 3">
    <name type="scientific">Pontixanthobacter gangjinensis</name>
    <dbReference type="NCBI Taxonomy" id="1028742"/>
    <lineage>
        <taxon>Bacteria</taxon>
        <taxon>Pseudomonadati</taxon>
        <taxon>Pseudomonadota</taxon>
        <taxon>Alphaproteobacteria</taxon>
        <taxon>Sphingomonadales</taxon>
        <taxon>Erythrobacteraceae</taxon>
        <taxon>Pontixanthobacter</taxon>
    </lineage>
</organism>
<evidence type="ECO:0000313" key="3">
    <source>
        <dbReference type="Proteomes" id="UP000468943"/>
    </source>
</evidence>
<accession>A0A6I4SI79</accession>
<evidence type="ECO:0000313" key="2">
    <source>
        <dbReference type="EMBL" id="MXO55359.1"/>
    </source>
</evidence>
<proteinExistence type="predicted"/>
<dbReference type="EMBL" id="WTYS01000001">
    <property type="protein sequence ID" value="MXO55359.1"/>
    <property type="molecule type" value="Genomic_DNA"/>
</dbReference>
<keyword evidence="3" id="KW-1185">Reference proteome</keyword>
<dbReference type="AlphaFoldDB" id="A0A6I4SI79"/>
<reference evidence="2 3" key="1">
    <citation type="submission" date="2019-12" db="EMBL/GenBank/DDBJ databases">
        <title>Genomic-based taxomic classification of the family Erythrobacteraceae.</title>
        <authorList>
            <person name="Xu L."/>
        </authorList>
    </citation>
    <scope>NUCLEOTIDE SEQUENCE [LARGE SCALE GENOMIC DNA]</scope>
    <source>
        <strain evidence="2 3">JCM 17802</strain>
    </source>
</reference>
<dbReference type="Proteomes" id="UP000468943">
    <property type="component" value="Unassembled WGS sequence"/>
</dbReference>
<sequence>MTHKRAKAFTGRHAAFILVVFFGIIFAVNFTMASYATSTFGGVTVKNSYVASQEFNGWLDKAEAQRALGWSVETTWLEDGHLAVALNNVPRTAVVTGTARHPVGRLPDQQLSFTATSGGNHQSEQILARERWILRLQIEADGKIWRSEEYIR</sequence>
<evidence type="ECO:0000256" key="1">
    <source>
        <dbReference type="SAM" id="Phobius"/>
    </source>
</evidence>
<keyword evidence="1" id="KW-0472">Membrane</keyword>
<evidence type="ECO:0008006" key="4">
    <source>
        <dbReference type="Google" id="ProtNLM"/>
    </source>
</evidence>
<keyword evidence="1" id="KW-1133">Transmembrane helix</keyword>
<dbReference type="RefSeq" id="WP_160596692.1">
    <property type="nucleotide sequence ID" value="NZ_WTYS01000001.1"/>
</dbReference>
<feature type="transmembrane region" description="Helical" evidence="1">
    <location>
        <begin position="14"/>
        <end position="36"/>
    </location>
</feature>
<dbReference type="InterPro" id="IPR008620">
    <property type="entry name" value="FixH"/>
</dbReference>
<dbReference type="OrthoDB" id="1495896at2"/>